<organism evidence="7 8">
    <name type="scientific">Spiroplasma clarkii</name>
    <dbReference type="NCBI Taxonomy" id="2139"/>
    <lineage>
        <taxon>Bacteria</taxon>
        <taxon>Bacillati</taxon>
        <taxon>Mycoplasmatota</taxon>
        <taxon>Mollicutes</taxon>
        <taxon>Entomoplasmatales</taxon>
        <taxon>Spiroplasmataceae</taxon>
        <taxon>Spiroplasma</taxon>
    </lineage>
</organism>
<dbReference type="AlphaFoldDB" id="A0A1Y0L2Z2"/>
<evidence type="ECO:0000256" key="4">
    <source>
        <dbReference type="ARBA" id="ARBA00022807"/>
    </source>
</evidence>
<dbReference type="Gene3D" id="3.30.70.1490">
    <property type="entry name" value="Cysteine protease Prp"/>
    <property type="match status" value="1"/>
</dbReference>
<protein>
    <recommendedName>
        <fullName evidence="6">Ribosomal processing cysteine protease Prp</fullName>
    </recommendedName>
</protein>
<dbReference type="OrthoDB" id="48998at2"/>
<reference evidence="7 8" key="1">
    <citation type="submission" date="2017-11" db="EMBL/GenBank/DDBJ databases">
        <title>Complete genome sequence of Spiroplasma clarkii CN-5 (DSM 19994).</title>
        <authorList>
            <person name="Tsai Y.-M."/>
            <person name="Chang A."/>
            <person name="Lo W.-S."/>
            <person name="Kuo C.-H."/>
        </authorList>
    </citation>
    <scope>NUCLEOTIDE SEQUENCE [LARGE SCALE GENOMIC DNA]</scope>
    <source>
        <strain evidence="7 8">CN-5</strain>
    </source>
</reference>
<dbReference type="GO" id="GO:0006508">
    <property type="term" value="P:proteolysis"/>
    <property type="evidence" value="ECO:0007669"/>
    <property type="project" value="UniProtKB-KW"/>
</dbReference>
<dbReference type="GO" id="GO:0008234">
    <property type="term" value="F:cysteine-type peptidase activity"/>
    <property type="evidence" value="ECO:0007669"/>
    <property type="project" value="UniProtKB-KW"/>
</dbReference>
<name>A0A1Y0L2Z2_9MOLU</name>
<dbReference type="PANTHER" id="PTHR39178">
    <property type="entry name" value="HYPOTHETICAL RIBOSOME-ASSOCIATED PROTEIN"/>
    <property type="match status" value="1"/>
</dbReference>
<sequence length="103" mass="11437">MVQAKVTFREQTIQLIEITGHAEAGEFGNDLVCAGITAIVSGALNGLDLLHHSKVKLTVLENQIIIKVIKQDSDLQKLLQFLLIQLQTINVQYPKNFAIEEVL</sequence>
<dbReference type="InterPro" id="IPR036764">
    <property type="entry name" value="Peptidase_Prp_sf"/>
</dbReference>
<proteinExistence type="inferred from homology"/>
<evidence type="ECO:0000256" key="3">
    <source>
        <dbReference type="ARBA" id="ARBA00022801"/>
    </source>
</evidence>
<gene>
    <name evidence="7" type="ORF">SCLAR_v1c11060</name>
</gene>
<keyword evidence="1" id="KW-0690">Ribosome biogenesis</keyword>
<dbReference type="InterPro" id="IPR007422">
    <property type="entry name" value="Peptidase_Prp"/>
</dbReference>
<evidence type="ECO:0000313" key="8">
    <source>
        <dbReference type="Proteomes" id="UP000231179"/>
    </source>
</evidence>
<accession>A0A1Y0L2Z2</accession>
<dbReference type="CDD" id="cd16332">
    <property type="entry name" value="Prp-like"/>
    <property type="match status" value="1"/>
</dbReference>
<keyword evidence="8" id="KW-1185">Reference proteome</keyword>
<evidence type="ECO:0000256" key="1">
    <source>
        <dbReference type="ARBA" id="ARBA00022517"/>
    </source>
</evidence>
<dbReference type="KEGG" id="scla:SCLARK_001578"/>
<evidence type="ECO:0000256" key="2">
    <source>
        <dbReference type="ARBA" id="ARBA00022670"/>
    </source>
</evidence>
<dbReference type="Proteomes" id="UP000231179">
    <property type="component" value="Chromosome"/>
</dbReference>
<comment type="similarity">
    <text evidence="5">Belongs to the Prp family.</text>
</comment>
<evidence type="ECO:0000313" key="7">
    <source>
        <dbReference type="EMBL" id="ATX71406.1"/>
    </source>
</evidence>
<dbReference type="SUPFAM" id="SSF118010">
    <property type="entry name" value="TM1457-like"/>
    <property type="match status" value="1"/>
</dbReference>
<keyword evidence="4" id="KW-0788">Thiol protease</keyword>
<evidence type="ECO:0000256" key="6">
    <source>
        <dbReference type="ARBA" id="ARBA00044538"/>
    </source>
</evidence>
<evidence type="ECO:0000256" key="5">
    <source>
        <dbReference type="ARBA" id="ARBA00044503"/>
    </source>
</evidence>
<dbReference type="GO" id="GO:0042254">
    <property type="term" value="P:ribosome biogenesis"/>
    <property type="evidence" value="ECO:0007669"/>
    <property type="project" value="UniProtKB-KW"/>
</dbReference>
<dbReference type="Pfam" id="PF04327">
    <property type="entry name" value="Peptidase_Prp"/>
    <property type="match status" value="1"/>
</dbReference>
<dbReference type="RefSeq" id="WP_100254944.1">
    <property type="nucleotide sequence ID" value="NZ_CP015819.1"/>
</dbReference>
<dbReference type="EMBL" id="CP024870">
    <property type="protein sequence ID" value="ATX71406.1"/>
    <property type="molecule type" value="Genomic_DNA"/>
</dbReference>
<keyword evidence="2" id="KW-0645">Protease</keyword>
<dbReference type="PANTHER" id="PTHR39178:SF1">
    <property type="entry name" value="RIBOSOMAL-PROCESSING CYSTEINE PROTEASE PRP"/>
    <property type="match status" value="1"/>
</dbReference>
<keyword evidence="3" id="KW-0378">Hydrolase</keyword>